<proteinExistence type="predicted"/>
<feature type="transmembrane region" description="Helical" evidence="1">
    <location>
        <begin position="262"/>
        <end position="280"/>
    </location>
</feature>
<organism evidence="2 3">
    <name type="scientific">Actinospica acidithermotolerans</name>
    <dbReference type="NCBI Taxonomy" id="2828514"/>
    <lineage>
        <taxon>Bacteria</taxon>
        <taxon>Bacillati</taxon>
        <taxon>Actinomycetota</taxon>
        <taxon>Actinomycetes</taxon>
        <taxon>Catenulisporales</taxon>
        <taxon>Actinospicaceae</taxon>
        <taxon>Actinospica</taxon>
    </lineage>
</organism>
<dbReference type="Proteomes" id="UP000676325">
    <property type="component" value="Unassembled WGS sequence"/>
</dbReference>
<keyword evidence="1" id="KW-0812">Transmembrane</keyword>
<feature type="transmembrane region" description="Helical" evidence="1">
    <location>
        <begin position="77"/>
        <end position="99"/>
    </location>
</feature>
<dbReference type="AlphaFoldDB" id="A0A941E940"/>
<feature type="transmembrane region" description="Helical" evidence="1">
    <location>
        <begin position="132"/>
        <end position="159"/>
    </location>
</feature>
<evidence type="ECO:0000313" key="2">
    <source>
        <dbReference type="EMBL" id="MBR7826188.1"/>
    </source>
</evidence>
<keyword evidence="1" id="KW-0472">Membrane</keyword>
<sequence>MSQSSVALPALRPRARRTLGGSLLVNELVTMFRRNRNLALLAALALIPVALGVAIKLSTHRGRNGGGFIAEVSNNGLFLVFAALSLTLPIFLPMALGVVSGDAISGEAAQGTLRYLLVAPAGRVRLLAVKGFSLVVFSLVSTAVVSAAALLTGLALFPGGQVTLLSGDSIGMGAALVKAVWITLLVAASLLGLAALGLFVSTLTDTPIAAMAVATGLTIAAGIMQAIPQLSAIQPWLYTYQWSSYADLLRDPVYLSNIEHNLLIQLGYVVVFASAAWARLTTRDVTS</sequence>
<gene>
    <name evidence="2" type="ORF">KDK95_07735</name>
</gene>
<dbReference type="EMBL" id="JAGSOH010000014">
    <property type="protein sequence ID" value="MBR7826188.1"/>
    <property type="molecule type" value="Genomic_DNA"/>
</dbReference>
<keyword evidence="1" id="KW-1133">Transmembrane helix</keyword>
<keyword evidence="3" id="KW-1185">Reference proteome</keyword>
<protein>
    <submittedName>
        <fullName evidence="2">ABC transporter permease subunit</fullName>
    </submittedName>
</protein>
<dbReference type="Pfam" id="PF12730">
    <property type="entry name" value="ABC2_membrane_4"/>
    <property type="match status" value="1"/>
</dbReference>
<evidence type="ECO:0000256" key="1">
    <source>
        <dbReference type="SAM" id="Phobius"/>
    </source>
</evidence>
<evidence type="ECO:0000313" key="3">
    <source>
        <dbReference type="Proteomes" id="UP000676325"/>
    </source>
</evidence>
<reference evidence="2" key="1">
    <citation type="submission" date="2021-04" db="EMBL/GenBank/DDBJ databases">
        <title>Genome based classification of Actinospica acidithermotolerans sp. nov., an actinobacterium isolated from an Indonesian hot spring.</title>
        <authorList>
            <person name="Kusuma A.B."/>
            <person name="Putra K.E."/>
            <person name="Nafisah S."/>
            <person name="Loh J."/>
            <person name="Nouioui I."/>
            <person name="Goodfellow M."/>
        </authorList>
    </citation>
    <scope>NUCLEOTIDE SEQUENCE</scope>
    <source>
        <strain evidence="2">MGRD01-02</strain>
    </source>
</reference>
<feature type="transmembrane region" description="Helical" evidence="1">
    <location>
        <begin position="179"/>
        <end position="201"/>
    </location>
</feature>
<feature type="transmembrane region" description="Helical" evidence="1">
    <location>
        <begin position="38"/>
        <end position="57"/>
    </location>
</feature>
<name>A0A941E940_9ACTN</name>
<feature type="transmembrane region" description="Helical" evidence="1">
    <location>
        <begin position="208"/>
        <end position="227"/>
    </location>
</feature>
<accession>A0A941E940</accession>
<dbReference type="PANTHER" id="PTHR37305:SF1">
    <property type="entry name" value="MEMBRANE PROTEIN"/>
    <property type="match status" value="1"/>
</dbReference>
<dbReference type="RefSeq" id="WP_212517341.1">
    <property type="nucleotide sequence ID" value="NZ_JAGSOH010000014.1"/>
</dbReference>
<comment type="caution">
    <text evidence="2">The sequence shown here is derived from an EMBL/GenBank/DDBJ whole genome shotgun (WGS) entry which is preliminary data.</text>
</comment>
<dbReference type="PANTHER" id="PTHR37305">
    <property type="entry name" value="INTEGRAL MEMBRANE PROTEIN-RELATED"/>
    <property type="match status" value="1"/>
</dbReference>